<dbReference type="PANTHER" id="PTHR43537">
    <property type="entry name" value="TRANSCRIPTIONAL REGULATOR, GNTR FAMILY"/>
    <property type="match status" value="1"/>
</dbReference>
<dbReference type="InterPro" id="IPR000524">
    <property type="entry name" value="Tscrpt_reg_HTH_GntR"/>
</dbReference>
<dbReference type="InterPro" id="IPR036388">
    <property type="entry name" value="WH-like_DNA-bd_sf"/>
</dbReference>
<dbReference type="Proteomes" id="UP001141629">
    <property type="component" value="Unassembled WGS sequence"/>
</dbReference>
<keyword evidence="6" id="KW-1185">Reference proteome</keyword>
<evidence type="ECO:0000256" key="1">
    <source>
        <dbReference type="ARBA" id="ARBA00023015"/>
    </source>
</evidence>
<comment type="caution">
    <text evidence="5">The sequence shown here is derived from an EMBL/GenBank/DDBJ whole genome shotgun (WGS) entry which is preliminary data.</text>
</comment>
<evidence type="ECO:0000313" key="6">
    <source>
        <dbReference type="Proteomes" id="UP001141629"/>
    </source>
</evidence>
<dbReference type="AlphaFoldDB" id="A0A9X2Z9Q5"/>
<reference evidence="5" key="1">
    <citation type="submission" date="2020-07" db="EMBL/GenBank/DDBJ databases">
        <authorList>
            <person name="Pettersson B.M.F."/>
            <person name="Behra P.R.K."/>
            <person name="Ramesh M."/>
            <person name="Das S."/>
            <person name="Dasgupta S."/>
            <person name="Kirsebom L.A."/>
        </authorList>
    </citation>
    <scope>NUCLEOTIDE SEQUENCE</scope>
    <source>
        <strain evidence="5">DSM 44838</strain>
    </source>
</reference>
<dbReference type="SUPFAM" id="SSF46785">
    <property type="entry name" value="Winged helix' DNA-binding domain"/>
    <property type="match status" value="1"/>
</dbReference>
<dbReference type="Gene3D" id="1.10.10.10">
    <property type="entry name" value="Winged helix-like DNA-binding domain superfamily/Winged helix DNA-binding domain"/>
    <property type="match status" value="1"/>
</dbReference>
<evidence type="ECO:0000259" key="4">
    <source>
        <dbReference type="PROSITE" id="PS50949"/>
    </source>
</evidence>
<dbReference type="SUPFAM" id="SSF48008">
    <property type="entry name" value="GntR ligand-binding domain-like"/>
    <property type="match status" value="1"/>
</dbReference>
<feature type="domain" description="HTH gntR-type" evidence="4">
    <location>
        <begin position="1"/>
        <end position="61"/>
    </location>
</feature>
<dbReference type="InterPro" id="IPR036390">
    <property type="entry name" value="WH_DNA-bd_sf"/>
</dbReference>
<name>A0A9X2Z9Q5_9MYCO</name>
<proteinExistence type="predicted"/>
<evidence type="ECO:0000256" key="2">
    <source>
        <dbReference type="ARBA" id="ARBA00023125"/>
    </source>
</evidence>
<dbReference type="EMBL" id="JACKVK010000015">
    <property type="protein sequence ID" value="MCV7424509.1"/>
    <property type="molecule type" value="Genomic_DNA"/>
</dbReference>
<dbReference type="GO" id="GO:0003677">
    <property type="term" value="F:DNA binding"/>
    <property type="evidence" value="ECO:0007669"/>
    <property type="project" value="UniProtKB-KW"/>
</dbReference>
<dbReference type="Gene3D" id="1.20.120.530">
    <property type="entry name" value="GntR ligand-binding domain-like"/>
    <property type="match status" value="1"/>
</dbReference>
<dbReference type="SMART" id="SM00895">
    <property type="entry name" value="FCD"/>
    <property type="match status" value="1"/>
</dbReference>
<accession>A0A9X2Z9Q5</accession>
<dbReference type="InterPro" id="IPR008920">
    <property type="entry name" value="TF_FadR/GntR_C"/>
</dbReference>
<keyword evidence="3" id="KW-0804">Transcription</keyword>
<dbReference type="SMART" id="SM00345">
    <property type="entry name" value="HTH_GNTR"/>
    <property type="match status" value="1"/>
</dbReference>
<gene>
    <name evidence="5" type="ORF">H7K45_28595</name>
</gene>
<keyword evidence="2" id="KW-0238">DNA-binding</keyword>
<sequence>MAAVRDGIRDGRYIPGQRLVENDVMAELGVGRNALREAFSRLRSDGFVVVEAHRGASVRRLSRRDVAHLYDLREALESLAARLAAQGIHTPGHRERLIDATATMRDVAHTDDLASYVDENLRFHRVIVGLSGHDRLTELVDQLHIQTFRVQFRQVLADTSPHMRDRSVVEHQAVADAILGGDAARAEEGMRSHLQHMRADVMRLPDADFA</sequence>
<protein>
    <submittedName>
        <fullName evidence="5">GntR family transcriptional regulator</fullName>
    </submittedName>
</protein>
<dbReference type="PANTHER" id="PTHR43537:SF45">
    <property type="entry name" value="GNTR FAMILY REGULATORY PROTEIN"/>
    <property type="match status" value="1"/>
</dbReference>
<evidence type="ECO:0000313" key="5">
    <source>
        <dbReference type="EMBL" id="MCV7424509.1"/>
    </source>
</evidence>
<dbReference type="GO" id="GO:0003700">
    <property type="term" value="F:DNA-binding transcription factor activity"/>
    <property type="evidence" value="ECO:0007669"/>
    <property type="project" value="InterPro"/>
</dbReference>
<evidence type="ECO:0000256" key="3">
    <source>
        <dbReference type="ARBA" id="ARBA00023163"/>
    </source>
</evidence>
<reference evidence="5" key="2">
    <citation type="journal article" date="2022" name="BMC Genomics">
        <title>Comparative genome analysis of mycobacteria focusing on tRNA and non-coding RNA.</title>
        <authorList>
            <person name="Behra P.R.K."/>
            <person name="Pettersson B.M.F."/>
            <person name="Ramesh M."/>
            <person name="Das S."/>
            <person name="Dasgupta S."/>
            <person name="Kirsebom L.A."/>
        </authorList>
    </citation>
    <scope>NUCLEOTIDE SEQUENCE</scope>
    <source>
        <strain evidence="5">DSM 44838</strain>
    </source>
</reference>
<keyword evidence="1" id="KW-0805">Transcription regulation</keyword>
<dbReference type="Pfam" id="PF07729">
    <property type="entry name" value="FCD"/>
    <property type="match status" value="1"/>
</dbReference>
<organism evidence="5 6">
    <name type="scientific">Mycobacterium yunnanensis</name>
    <dbReference type="NCBI Taxonomy" id="368477"/>
    <lineage>
        <taxon>Bacteria</taxon>
        <taxon>Bacillati</taxon>
        <taxon>Actinomycetota</taxon>
        <taxon>Actinomycetes</taxon>
        <taxon>Mycobacteriales</taxon>
        <taxon>Mycobacteriaceae</taxon>
        <taxon>Mycobacterium</taxon>
    </lineage>
</organism>
<dbReference type="Pfam" id="PF00392">
    <property type="entry name" value="GntR"/>
    <property type="match status" value="1"/>
</dbReference>
<dbReference type="InterPro" id="IPR011711">
    <property type="entry name" value="GntR_C"/>
</dbReference>
<dbReference type="PROSITE" id="PS50949">
    <property type="entry name" value="HTH_GNTR"/>
    <property type="match status" value="1"/>
</dbReference>